<evidence type="ECO:0000313" key="3">
    <source>
        <dbReference type="Proteomes" id="UP000053660"/>
    </source>
</evidence>
<sequence>MQSNLENSHQSIFYLSTVLTLSTTITGSDPATDFRGTGILSLIQLYNLVQTLPESKLATVIQLSRNQPNDFPFAVVGINITALLVTRLRNGDLLESALASAGYLKAMNKLYQSSIILFCKQWKEENCSVKDCQHLLNRIDSLLRHSQKTLLNS</sequence>
<dbReference type="Pfam" id="PF04727">
    <property type="entry name" value="ELMO_CED12"/>
    <property type="match status" value="1"/>
</dbReference>
<feature type="domain" description="ELMO" evidence="1">
    <location>
        <begin position="1"/>
        <end position="147"/>
    </location>
</feature>
<dbReference type="PANTHER" id="PTHR12771:SF2">
    <property type="entry name" value="ELMO DOMAIN-CONTAINING PROTEIN 3"/>
    <property type="match status" value="1"/>
</dbReference>
<dbReference type="AlphaFoldDB" id="A0A0B1T0K2"/>
<proteinExistence type="predicted"/>
<dbReference type="EMBL" id="KN553911">
    <property type="protein sequence ID" value="KHJ89666.1"/>
    <property type="molecule type" value="Genomic_DNA"/>
</dbReference>
<evidence type="ECO:0000313" key="2">
    <source>
        <dbReference type="EMBL" id="KHJ89666.1"/>
    </source>
</evidence>
<dbReference type="OrthoDB" id="266227at2759"/>
<dbReference type="Proteomes" id="UP000053660">
    <property type="component" value="Unassembled WGS sequence"/>
</dbReference>
<protein>
    <submittedName>
        <fullName evidence="2">ELMO/CED-12 family protein</fullName>
    </submittedName>
</protein>
<organism evidence="2 3">
    <name type="scientific">Oesophagostomum dentatum</name>
    <name type="common">Nodular worm</name>
    <dbReference type="NCBI Taxonomy" id="61180"/>
    <lineage>
        <taxon>Eukaryota</taxon>
        <taxon>Metazoa</taxon>
        <taxon>Ecdysozoa</taxon>
        <taxon>Nematoda</taxon>
        <taxon>Chromadorea</taxon>
        <taxon>Rhabditida</taxon>
        <taxon>Rhabditina</taxon>
        <taxon>Rhabditomorpha</taxon>
        <taxon>Strongyloidea</taxon>
        <taxon>Strongylidae</taxon>
        <taxon>Oesophagostomum</taxon>
    </lineage>
</organism>
<evidence type="ECO:0000259" key="1">
    <source>
        <dbReference type="PROSITE" id="PS51335"/>
    </source>
</evidence>
<accession>A0A0B1T0K2</accession>
<dbReference type="InterPro" id="IPR050868">
    <property type="entry name" value="ELMO_domain-containing"/>
</dbReference>
<name>A0A0B1T0K2_OESDE</name>
<dbReference type="PANTHER" id="PTHR12771">
    <property type="entry name" value="ENGULFMENT AND CELL MOTILITY"/>
    <property type="match status" value="1"/>
</dbReference>
<dbReference type="PROSITE" id="PS51335">
    <property type="entry name" value="ELMO"/>
    <property type="match status" value="1"/>
</dbReference>
<gene>
    <name evidence="2" type="ORF">OESDEN_10504</name>
</gene>
<reference evidence="2 3" key="1">
    <citation type="submission" date="2014-03" db="EMBL/GenBank/DDBJ databases">
        <title>Draft genome of the hookworm Oesophagostomum dentatum.</title>
        <authorList>
            <person name="Mitreva M."/>
        </authorList>
    </citation>
    <scope>NUCLEOTIDE SEQUENCE [LARGE SCALE GENOMIC DNA]</scope>
    <source>
        <strain evidence="2 3">OD-Hann</strain>
    </source>
</reference>
<dbReference type="InterPro" id="IPR006816">
    <property type="entry name" value="ELMO_dom"/>
</dbReference>
<keyword evidence="3" id="KW-1185">Reference proteome</keyword>